<feature type="compositionally biased region" description="Basic residues" evidence="1">
    <location>
        <begin position="22"/>
        <end position="63"/>
    </location>
</feature>
<keyword evidence="2" id="KW-1133">Transmembrane helix</keyword>
<gene>
    <name evidence="3" type="ORF">HYPSUDRAFT_85234</name>
</gene>
<feature type="transmembrane region" description="Helical" evidence="2">
    <location>
        <begin position="90"/>
        <end position="113"/>
    </location>
</feature>
<keyword evidence="4" id="KW-1185">Reference proteome</keyword>
<feature type="compositionally biased region" description="Basic residues" evidence="1">
    <location>
        <begin position="1"/>
        <end position="12"/>
    </location>
</feature>
<sequence length="143" mass="16598">MRIHSPTRARRLLPRDQMPVKPTHRQRTRLARRTHRRPRQAARGATARRRRSPRCRSASRRYRGTASWTARGRRLGLSPRSSTRFSVFDLRLLVIDVCILLSGLYATYIYVLYFSPVPQFCARCLYPDVAFSCGPQKGVRINA</sequence>
<dbReference type="AlphaFoldDB" id="A0A0D2Q1Q0"/>
<organism evidence="3 4">
    <name type="scientific">Hypholoma sublateritium (strain FD-334 SS-4)</name>
    <dbReference type="NCBI Taxonomy" id="945553"/>
    <lineage>
        <taxon>Eukaryota</taxon>
        <taxon>Fungi</taxon>
        <taxon>Dikarya</taxon>
        <taxon>Basidiomycota</taxon>
        <taxon>Agaricomycotina</taxon>
        <taxon>Agaricomycetes</taxon>
        <taxon>Agaricomycetidae</taxon>
        <taxon>Agaricales</taxon>
        <taxon>Agaricineae</taxon>
        <taxon>Strophariaceae</taxon>
        <taxon>Hypholoma</taxon>
    </lineage>
</organism>
<keyword evidence="2" id="KW-0812">Transmembrane</keyword>
<protein>
    <submittedName>
        <fullName evidence="3">Uncharacterized protein</fullName>
    </submittedName>
</protein>
<proteinExistence type="predicted"/>
<name>A0A0D2Q1Q0_HYPSF</name>
<evidence type="ECO:0000256" key="2">
    <source>
        <dbReference type="SAM" id="Phobius"/>
    </source>
</evidence>
<evidence type="ECO:0000313" key="3">
    <source>
        <dbReference type="EMBL" id="KJA25475.1"/>
    </source>
</evidence>
<evidence type="ECO:0000313" key="4">
    <source>
        <dbReference type="Proteomes" id="UP000054270"/>
    </source>
</evidence>
<evidence type="ECO:0000256" key="1">
    <source>
        <dbReference type="SAM" id="MobiDB-lite"/>
    </source>
</evidence>
<feature type="region of interest" description="Disordered" evidence="1">
    <location>
        <begin position="1"/>
        <end position="64"/>
    </location>
</feature>
<accession>A0A0D2Q1Q0</accession>
<keyword evidence="2" id="KW-0472">Membrane</keyword>
<dbReference type="EMBL" id="KN817531">
    <property type="protein sequence ID" value="KJA25475.1"/>
    <property type="molecule type" value="Genomic_DNA"/>
</dbReference>
<dbReference type="Proteomes" id="UP000054270">
    <property type="component" value="Unassembled WGS sequence"/>
</dbReference>
<reference evidence="4" key="1">
    <citation type="submission" date="2014-04" db="EMBL/GenBank/DDBJ databases">
        <title>Evolutionary Origins and Diversification of the Mycorrhizal Mutualists.</title>
        <authorList>
            <consortium name="DOE Joint Genome Institute"/>
            <consortium name="Mycorrhizal Genomics Consortium"/>
            <person name="Kohler A."/>
            <person name="Kuo A."/>
            <person name="Nagy L.G."/>
            <person name="Floudas D."/>
            <person name="Copeland A."/>
            <person name="Barry K.W."/>
            <person name="Cichocki N."/>
            <person name="Veneault-Fourrey C."/>
            <person name="LaButti K."/>
            <person name="Lindquist E.A."/>
            <person name="Lipzen A."/>
            <person name="Lundell T."/>
            <person name="Morin E."/>
            <person name="Murat C."/>
            <person name="Riley R."/>
            <person name="Ohm R."/>
            <person name="Sun H."/>
            <person name="Tunlid A."/>
            <person name="Henrissat B."/>
            <person name="Grigoriev I.V."/>
            <person name="Hibbett D.S."/>
            <person name="Martin F."/>
        </authorList>
    </citation>
    <scope>NUCLEOTIDE SEQUENCE [LARGE SCALE GENOMIC DNA]</scope>
    <source>
        <strain evidence="4">FD-334 SS-4</strain>
    </source>
</reference>